<protein>
    <submittedName>
        <fullName evidence="2">Uncharacterized protein</fullName>
    </submittedName>
</protein>
<dbReference type="Proteomes" id="UP000308724">
    <property type="component" value="Unassembled WGS sequence"/>
</dbReference>
<feature type="transmembrane region" description="Helical" evidence="1">
    <location>
        <begin position="63"/>
        <end position="82"/>
    </location>
</feature>
<comment type="caution">
    <text evidence="2">The sequence shown here is derived from an EMBL/GenBank/DDBJ whole genome shotgun (WGS) entry which is preliminary data.</text>
</comment>
<dbReference type="AlphaFoldDB" id="A0A4V4LCA6"/>
<keyword evidence="1" id="KW-0472">Membrane</keyword>
<evidence type="ECO:0000256" key="1">
    <source>
        <dbReference type="SAM" id="Phobius"/>
    </source>
</evidence>
<evidence type="ECO:0000313" key="2">
    <source>
        <dbReference type="EMBL" id="TIA27577.1"/>
    </source>
</evidence>
<reference evidence="2 3" key="1">
    <citation type="submission" date="2018-10" db="EMBL/GenBank/DDBJ databases">
        <title>Fifty Aureobasidium pullulans genomes reveal a recombining polyextremotolerant generalist.</title>
        <authorList>
            <person name="Gostincar C."/>
            <person name="Turk M."/>
            <person name="Zajc J."/>
            <person name="Gunde-Cimerman N."/>
        </authorList>
    </citation>
    <scope>NUCLEOTIDE SEQUENCE [LARGE SCALE GENOMIC DNA]</scope>
    <source>
        <strain evidence="2 3">EXF-1645</strain>
    </source>
</reference>
<keyword evidence="1" id="KW-0812">Transmembrane</keyword>
<keyword evidence="1" id="KW-1133">Transmembrane helix</keyword>
<proteinExistence type="predicted"/>
<sequence>MMGGHVMNWLRNHRTSQPLDALGLSNGCQNPVRSPRVLPLAFLATLYGQFTYCMLVSQILVTIWWTTFVLALAVLLSLGFGTRGVTPG</sequence>
<accession>A0A4V4LCA6</accession>
<organism evidence="2 3">
    <name type="scientific">Aureobasidium pullulans</name>
    <name type="common">Black yeast</name>
    <name type="synonym">Pullularia pullulans</name>
    <dbReference type="NCBI Taxonomy" id="5580"/>
    <lineage>
        <taxon>Eukaryota</taxon>
        <taxon>Fungi</taxon>
        <taxon>Dikarya</taxon>
        <taxon>Ascomycota</taxon>
        <taxon>Pezizomycotina</taxon>
        <taxon>Dothideomycetes</taxon>
        <taxon>Dothideomycetidae</taxon>
        <taxon>Dothideales</taxon>
        <taxon>Saccotheciaceae</taxon>
        <taxon>Aureobasidium</taxon>
    </lineage>
</organism>
<dbReference type="EMBL" id="QZBZ01000888">
    <property type="protein sequence ID" value="TIA27577.1"/>
    <property type="molecule type" value="Genomic_DNA"/>
</dbReference>
<evidence type="ECO:0000313" key="3">
    <source>
        <dbReference type="Proteomes" id="UP000308724"/>
    </source>
</evidence>
<name>A0A4V4LCA6_AURPU</name>
<gene>
    <name evidence="2" type="ORF">D6C78_11056</name>
</gene>